<comment type="catalytic activity">
    <reaction evidence="3">
        <text>a diacylglycerol + H2O = a monoacylglycerol + a fatty acid + H(+)</text>
        <dbReference type="Rhea" id="RHEA:32731"/>
        <dbReference type="ChEBI" id="CHEBI:15377"/>
        <dbReference type="ChEBI" id="CHEBI:15378"/>
        <dbReference type="ChEBI" id="CHEBI:17408"/>
        <dbReference type="ChEBI" id="CHEBI:18035"/>
        <dbReference type="ChEBI" id="CHEBI:28868"/>
    </reaction>
</comment>
<accession>A0AAD6SRE8</accession>
<name>A0AAD6SRE8_9AGAR</name>
<gene>
    <name evidence="6" type="ORF">C8F04DRAFT_1222004</name>
</gene>
<dbReference type="Proteomes" id="UP001218188">
    <property type="component" value="Unassembled WGS sequence"/>
</dbReference>
<evidence type="ECO:0000313" key="6">
    <source>
        <dbReference type="EMBL" id="KAJ7032012.1"/>
    </source>
</evidence>
<dbReference type="InterPro" id="IPR029058">
    <property type="entry name" value="AB_hydrolase_fold"/>
</dbReference>
<sequence>MARANPPRRYVLTEEQRHMYASEKLMNFRWISKILATYSPHTLSSKDFASDNIQTYLSEIGQFAEVTYSAIPTQFIFDNLTTLMEPSFPLEGYHCFRDALLVSAFIGKTAHLPGFVSYRSQTKQLIVAFSGTATAMQAFYDVRALQHRHRSGRGRVHSGFWKLYKGIKSLALEGIRKGLAENDVAEFVITGHSMGGTVSQFLLLDILRDENLVPIGSIPIKLVVFGAPRSGTAGLVKYWKELLAERRKKYGEASMIEYSVKTYNDGVPSLPPQAFGYRHYAESPFYFVHGRLYQVPPASREYALFHVTPDLEDENVLPDHPRGGHNYYNGRDMEKFARRILWLDKAMKMEGDEDWKERYRAQVAKHSKSR</sequence>
<evidence type="ECO:0000256" key="4">
    <source>
        <dbReference type="ARBA" id="ARBA00048461"/>
    </source>
</evidence>
<dbReference type="InterPro" id="IPR002921">
    <property type="entry name" value="Fungal_lipase-type"/>
</dbReference>
<comment type="similarity">
    <text evidence="2">Belongs to the AB hydrolase superfamily. Lipase family. Class 3 subfamily.</text>
</comment>
<keyword evidence="1" id="KW-1015">Disulfide bond</keyword>
<dbReference type="CDD" id="cd00519">
    <property type="entry name" value="Lipase_3"/>
    <property type="match status" value="1"/>
</dbReference>
<dbReference type="SUPFAM" id="SSF53474">
    <property type="entry name" value="alpha/beta-Hydrolases"/>
    <property type="match status" value="1"/>
</dbReference>
<dbReference type="Gene3D" id="3.40.50.1820">
    <property type="entry name" value="alpha/beta hydrolase"/>
    <property type="match status" value="1"/>
</dbReference>
<evidence type="ECO:0000256" key="3">
    <source>
        <dbReference type="ARBA" id="ARBA00047591"/>
    </source>
</evidence>
<proteinExistence type="inferred from homology"/>
<comment type="caution">
    <text evidence="6">The sequence shown here is derived from an EMBL/GenBank/DDBJ whole genome shotgun (WGS) entry which is preliminary data.</text>
</comment>
<dbReference type="GO" id="GO:0016787">
    <property type="term" value="F:hydrolase activity"/>
    <property type="evidence" value="ECO:0007669"/>
    <property type="project" value="UniProtKB-KW"/>
</dbReference>
<evidence type="ECO:0000313" key="7">
    <source>
        <dbReference type="Proteomes" id="UP001218188"/>
    </source>
</evidence>
<dbReference type="Pfam" id="PF01764">
    <property type="entry name" value="Lipase_3"/>
    <property type="match status" value="1"/>
</dbReference>
<dbReference type="AlphaFoldDB" id="A0AAD6SRE8"/>
<comment type="catalytic activity">
    <reaction evidence="4">
        <text>a monoacylglycerol + H2O = glycerol + a fatty acid + H(+)</text>
        <dbReference type="Rhea" id="RHEA:15245"/>
        <dbReference type="ChEBI" id="CHEBI:15377"/>
        <dbReference type="ChEBI" id="CHEBI:15378"/>
        <dbReference type="ChEBI" id="CHEBI:17408"/>
        <dbReference type="ChEBI" id="CHEBI:17754"/>
        <dbReference type="ChEBI" id="CHEBI:28868"/>
    </reaction>
</comment>
<feature type="domain" description="Fungal lipase-type" evidence="5">
    <location>
        <begin position="126"/>
        <end position="273"/>
    </location>
</feature>
<evidence type="ECO:0000259" key="5">
    <source>
        <dbReference type="Pfam" id="PF01764"/>
    </source>
</evidence>
<reference evidence="6" key="1">
    <citation type="submission" date="2023-03" db="EMBL/GenBank/DDBJ databases">
        <title>Massive genome expansion in bonnet fungi (Mycena s.s.) driven by repeated elements and novel gene families across ecological guilds.</title>
        <authorList>
            <consortium name="Lawrence Berkeley National Laboratory"/>
            <person name="Harder C.B."/>
            <person name="Miyauchi S."/>
            <person name="Viragh M."/>
            <person name="Kuo A."/>
            <person name="Thoen E."/>
            <person name="Andreopoulos B."/>
            <person name="Lu D."/>
            <person name="Skrede I."/>
            <person name="Drula E."/>
            <person name="Henrissat B."/>
            <person name="Morin E."/>
            <person name="Kohler A."/>
            <person name="Barry K."/>
            <person name="LaButti K."/>
            <person name="Morin E."/>
            <person name="Salamov A."/>
            <person name="Lipzen A."/>
            <person name="Mereny Z."/>
            <person name="Hegedus B."/>
            <person name="Baldrian P."/>
            <person name="Stursova M."/>
            <person name="Weitz H."/>
            <person name="Taylor A."/>
            <person name="Grigoriev I.V."/>
            <person name="Nagy L.G."/>
            <person name="Martin F."/>
            <person name="Kauserud H."/>
        </authorList>
    </citation>
    <scope>NUCLEOTIDE SEQUENCE</scope>
    <source>
        <strain evidence="6">CBHHK200</strain>
    </source>
</reference>
<keyword evidence="6" id="KW-0378">Hydrolase</keyword>
<dbReference type="GO" id="GO:0006629">
    <property type="term" value="P:lipid metabolic process"/>
    <property type="evidence" value="ECO:0007669"/>
    <property type="project" value="InterPro"/>
</dbReference>
<protein>
    <submittedName>
        <fullName evidence="6">Alpha/Beta hydrolase protein</fullName>
    </submittedName>
</protein>
<dbReference type="InterPro" id="IPR051218">
    <property type="entry name" value="Sec_MonoDiacylglyc_Lipase"/>
</dbReference>
<organism evidence="6 7">
    <name type="scientific">Mycena alexandri</name>
    <dbReference type="NCBI Taxonomy" id="1745969"/>
    <lineage>
        <taxon>Eukaryota</taxon>
        <taxon>Fungi</taxon>
        <taxon>Dikarya</taxon>
        <taxon>Basidiomycota</taxon>
        <taxon>Agaricomycotina</taxon>
        <taxon>Agaricomycetes</taxon>
        <taxon>Agaricomycetidae</taxon>
        <taxon>Agaricales</taxon>
        <taxon>Marasmiineae</taxon>
        <taxon>Mycenaceae</taxon>
        <taxon>Mycena</taxon>
    </lineage>
</organism>
<dbReference type="PANTHER" id="PTHR45856">
    <property type="entry name" value="ALPHA/BETA-HYDROLASES SUPERFAMILY PROTEIN"/>
    <property type="match status" value="1"/>
</dbReference>
<evidence type="ECO:0000256" key="1">
    <source>
        <dbReference type="ARBA" id="ARBA00023157"/>
    </source>
</evidence>
<dbReference type="PANTHER" id="PTHR45856:SF24">
    <property type="entry name" value="FUNGAL LIPASE-LIKE DOMAIN-CONTAINING PROTEIN"/>
    <property type="match status" value="1"/>
</dbReference>
<keyword evidence="7" id="KW-1185">Reference proteome</keyword>
<dbReference type="EMBL" id="JARJCM010000077">
    <property type="protein sequence ID" value="KAJ7032012.1"/>
    <property type="molecule type" value="Genomic_DNA"/>
</dbReference>
<evidence type="ECO:0000256" key="2">
    <source>
        <dbReference type="ARBA" id="ARBA00043996"/>
    </source>
</evidence>